<sequence length="566" mass="63608">MIDNMCLLVPEGIIREVEYIAGNNDLFKNVNVIGVPYTDLLEQKCDYVNCGLIQQALESSECFYKALLIHGSECPDIIKSPECKGTLYTHGMENLYELMLSSRELEEYNSEFIISSGWLDKILSQVENDELGIERIRKCIDSSCSSILHLETGFYEGSSKNLEKFSEAVGKPFRTMHVDVDFMGLSLENIVLEHDCVSKTRKLKEATEKMASFSMSIEIIKELVELKDEKEVAEKITQMYNVLFAPEKVSYISLDDGLVQSEFSTSSDPDNELNRDFLKTDKKYLISENRDGFLLKIKNQADVMATVEVKGFSYPGDINEYLNTALIIANASSLVVSNIRRYQEILESRKRQQDLADTLKVVNKILRHDIANNLNVEINAIELYNLKNDAKFLEMAQSSAHRSVETIRNMKDIESQFLLDSQDLLPYHVHDLIKGACMHFDIKSSIEGNALIMADNALPSVIENIIRNAQVHGKADSIHVTIDDDQINCKICIMDNGVGIPDKIKAYIFGEGFKYGGTGNTGLGLYIVKKTIERYNGTVSVSDNIPKGASFVIELPSIHTVDSSMV</sequence>
<dbReference type="RefSeq" id="WP_048195066.1">
    <property type="nucleotide sequence ID" value="NZ_CAAGSM010000001.1"/>
</dbReference>
<dbReference type="Gene3D" id="3.30.565.10">
    <property type="entry name" value="Histidine kinase-like ATPase, C-terminal domain"/>
    <property type="match status" value="1"/>
</dbReference>
<evidence type="ECO:0000259" key="2">
    <source>
        <dbReference type="PROSITE" id="PS50109"/>
    </source>
</evidence>
<dbReference type="EMBL" id="JRHO01000014">
    <property type="protein sequence ID" value="KGK97914.1"/>
    <property type="molecule type" value="Genomic_DNA"/>
</dbReference>
<comment type="caution">
    <text evidence="3">The sequence shown here is derived from an EMBL/GenBank/DDBJ whole genome shotgun (WGS) entry which is preliminary data.</text>
</comment>
<dbReference type="OrthoDB" id="230688at2157"/>
<dbReference type="PANTHER" id="PTHR43547:SF2">
    <property type="entry name" value="HYBRID SIGNAL TRANSDUCTION HISTIDINE KINASE C"/>
    <property type="match status" value="1"/>
</dbReference>
<dbReference type="InterPro" id="IPR004358">
    <property type="entry name" value="Sig_transdc_His_kin-like_C"/>
</dbReference>
<dbReference type="SMART" id="SM00387">
    <property type="entry name" value="HATPase_c"/>
    <property type="match status" value="1"/>
</dbReference>
<dbReference type="Proteomes" id="UP000029859">
    <property type="component" value="Unassembled WGS sequence"/>
</dbReference>
<dbReference type="PROSITE" id="PS50109">
    <property type="entry name" value="HIS_KIN"/>
    <property type="match status" value="1"/>
</dbReference>
<protein>
    <recommendedName>
        <fullName evidence="2">Histidine kinase domain-containing protein</fullName>
    </recommendedName>
</protein>
<proteinExistence type="predicted"/>
<evidence type="ECO:0000313" key="4">
    <source>
        <dbReference type="Proteomes" id="UP000029859"/>
    </source>
</evidence>
<accession>A0A099SYZ2</accession>
<dbReference type="InterPro" id="IPR036890">
    <property type="entry name" value="HATPase_C_sf"/>
</dbReference>
<dbReference type="PRINTS" id="PR00344">
    <property type="entry name" value="BCTRLSENSOR"/>
</dbReference>
<feature type="domain" description="Histidine kinase" evidence="2">
    <location>
        <begin position="365"/>
        <end position="559"/>
    </location>
</feature>
<gene>
    <name evidence="3" type="ORF">LI82_09150</name>
</gene>
<keyword evidence="1" id="KW-0597">Phosphoprotein</keyword>
<keyword evidence="4" id="KW-1185">Reference proteome</keyword>
<dbReference type="CDD" id="cd00075">
    <property type="entry name" value="HATPase"/>
    <property type="match status" value="1"/>
</dbReference>
<evidence type="ECO:0000256" key="1">
    <source>
        <dbReference type="ARBA" id="ARBA00022553"/>
    </source>
</evidence>
<dbReference type="AlphaFoldDB" id="A0A099SYZ2"/>
<evidence type="ECO:0000313" key="3">
    <source>
        <dbReference type="EMBL" id="KGK97914.1"/>
    </source>
</evidence>
<reference evidence="3 4" key="1">
    <citation type="submission" date="2014-09" db="EMBL/GenBank/DDBJ databases">
        <title>Draft genome sequence of an obligately methylotrophic methanogen, Methanococcoides methylutens, isolated from marine sediment.</title>
        <authorList>
            <person name="Guan Y."/>
            <person name="Ngugi D.K."/>
            <person name="Blom J."/>
            <person name="Ali S."/>
            <person name="Ferry J.G."/>
            <person name="Stingl U."/>
        </authorList>
    </citation>
    <scope>NUCLEOTIDE SEQUENCE [LARGE SCALE GENOMIC DNA]</scope>
    <source>
        <strain evidence="3 4">DSM 2657</strain>
    </source>
</reference>
<dbReference type="SUPFAM" id="SSF55874">
    <property type="entry name" value="ATPase domain of HSP90 chaperone/DNA topoisomerase II/histidine kinase"/>
    <property type="match status" value="1"/>
</dbReference>
<dbReference type="Pfam" id="PF02518">
    <property type="entry name" value="HATPase_c"/>
    <property type="match status" value="1"/>
</dbReference>
<name>A0A099SYZ2_METMT</name>
<dbReference type="InterPro" id="IPR003594">
    <property type="entry name" value="HATPase_dom"/>
</dbReference>
<dbReference type="InterPro" id="IPR005467">
    <property type="entry name" value="His_kinase_dom"/>
</dbReference>
<dbReference type="PANTHER" id="PTHR43547">
    <property type="entry name" value="TWO-COMPONENT HISTIDINE KINASE"/>
    <property type="match status" value="1"/>
</dbReference>
<dbReference type="GO" id="GO:0000155">
    <property type="term" value="F:phosphorelay sensor kinase activity"/>
    <property type="evidence" value="ECO:0007669"/>
    <property type="project" value="TreeGrafter"/>
</dbReference>
<organism evidence="3 4">
    <name type="scientific">Methanococcoides methylutens</name>
    <dbReference type="NCBI Taxonomy" id="2226"/>
    <lineage>
        <taxon>Archaea</taxon>
        <taxon>Methanobacteriati</taxon>
        <taxon>Methanobacteriota</taxon>
        <taxon>Stenosarchaea group</taxon>
        <taxon>Methanomicrobia</taxon>
        <taxon>Methanosarcinales</taxon>
        <taxon>Methanosarcinaceae</taxon>
        <taxon>Methanococcoides</taxon>
    </lineage>
</organism>